<feature type="compositionally biased region" description="Polar residues" evidence="1">
    <location>
        <begin position="1006"/>
        <end position="1025"/>
    </location>
</feature>
<dbReference type="PROSITE" id="PS50821">
    <property type="entry name" value="PAZ"/>
    <property type="match status" value="1"/>
</dbReference>
<dbReference type="InterPro" id="IPR003100">
    <property type="entry name" value="PAZ_dom"/>
</dbReference>
<feature type="domain" description="PAZ" evidence="2">
    <location>
        <begin position="351"/>
        <end position="453"/>
    </location>
</feature>
<name>A0ABR0ENV6_ZASCE</name>
<dbReference type="Gene3D" id="2.170.260.10">
    <property type="entry name" value="paz domain"/>
    <property type="match status" value="1"/>
</dbReference>
<feature type="region of interest" description="Disordered" evidence="1">
    <location>
        <begin position="98"/>
        <end position="140"/>
    </location>
</feature>
<evidence type="ECO:0000259" key="2">
    <source>
        <dbReference type="PROSITE" id="PS50821"/>
    </source>
</evidence>
<dbReference type="SUPFAM" id="SSF101690">
    <property type="entry name" value="PAZ domain"/>
    <property type="match status" value="1"/>
</dbReference>
<evidence type="ECO:0000256" key="1">
    <source>
        <dbReference type="SAM" id="MobiDB-lite"/>
    </source>
</evidence>
<protein>
    <recommendedName>
        <fullName evidence="2">PAZ domain-containing protein</fullName>
    </recommendedName>
</protein>
<feature type="compositionally biased region" description="Basic and acidic residues" evidence="1">
    <location>
        <begin position="968"/>
        <end position="980"/>
    </location>
</feature>
<organism evidence="3 4">
    <name type="scientific">Zasmidium cellare</name>
    <name type="common">Wine cellar mold</name>
    <name type="synonym">Racodium cellare</name>
    <dbReference type="NCBI Taxonomy" id="395010"/>
    <lineage>
        <taxon>Eukaryota</taxon>
        <taxon>Fungi</taxon>
        <taxon>Dikarya</taxon>
        <taxon>Ascomycota</taxon>
        <taxon>Pezizomycotina</taxon>
        <taxon>Dothideomycetes</taxon>
        <taxon>Dothideomycetidae</taxon>
        <taxon>Mycosphaerellales</taxon>
        <taxon>Mycosphaerellaceae</taxon>
        <taxon>Zasmidium</taxon>
    </lineage>
</organism>
<feature type="region of interest" description="Disordered" evidence="1">
    <location>
        <begin position="929"/>
        <end position="1049"/>
    </location>
</feature>
<comment type="caution">
    <text evidence="3">The sequence shown here is derived from an EMBL/GenBank/DDBJ whole genome shotgun (WGS) entry which is preliminary data.</text>
</comment>
<feature type="compositionally biased region" description="Polar residues" evidence="1">
    <location>
        <begin position="100"/>
        <end position="114"/>
    </location>
</feature>
<evidence type="ECO:0000313" key="4">
    <source>
        <dbReference type="Proteomes" id="UP001305779"/>
    </source>
</evidence>
<reference evidence="3 4" key="1">
    <citation type="journal article" date="2023" name="G3 (Bethesda)">
        <title>A chromosome-level genome assembly of Zasmidium syzygii isolated from banana leaves.</title>
        <authorList>
            <person name="van Westerhoven A.C."/>
            <person name="Mehrabi R."/>
            <person name="Talebi R."/>
            <person name="Steentjes M.B.F."/>
            <person name="Corcolon B."/>
            <person name="Chong P.A."/>
            <person name="Kema G.H.J."/>
            <person name="Seidl M.F."/>
        </authorList>
    </citation>
    <scope>NUCLEOTIDE SEQUENCE [LARGE SCALE GENOMIC DNA]</scope>
    <source>
        <strain evidence="3 4">P124</strain>
    </source>
</reference>
<accession>A0ABR0ENV6</accession>
<proteinExistence type="predicted"/>
<sequence>MSTDTKNFKYADIDIEAGIQKFEPLRINIDDKYLYCVASDDQTRRIKIAGEGGEKLKDDARLYKAERKLIERILVKQVADKYGNQIIPVNNARFLVRPDSATTQTPRQSSQSNPLRDIKSSVFSDKPTDHADFDQDQYEIPSSGTKFSAVVITWNGQGSPPEKLDLLAVSSKSASLKFQEPLHDSPFERIWNRGRESNTPLRFHWTKVVLFDRNDELDRPQALQGLWNVLRGEIDSSEFTLHHVPCKLYEKKISMRDALFQIQWAPGANSGDQTHWYDVVQALLKADSGDQENVAVLGNSFYELDKDSENNKIMQGLLHCLGKRRTLSLNAAEEATLTEQICPKLFFMPGSVADFMVGHFGEGADQQMLQHLDTLQKALRGKLVQFKVDGSKITRGIESVSSSNGWNVKNNEMHPSWRGKIGLTLQHPDLPCVNVGTKFRPALLPPEMVMLVPGQSFKPFTQSLRQEMAKSYQQNANVPVAKFKARNFGYDSSVDGPVTVTRKLSLAERIAESIAGQAQLTFITAGVEKVETPLWTKFRGFLHDALNPNDKNQVEQIRPIFLKYKPGQDVTKLWIKQLANLKKNAKAQNGKKPIAVVLLKADEHHAYLYKVIKTLCDTEVGLQCFVIKLNTLEQKQAKVKDTNRAAEMAAKVIAKKIAVRNPNKSKPLEEGKALNLSVAVHVERITVNAPKPKPDGSSISGAEAAKTVYVVVLSSRDTEKSDRYCTKTELVGPEQINQFPLADRVKDFVQDIATKSKAQAHLPHRVVILRSGYMTQSEPQDHPQGRRLSTDNIVTIPSTTDVDNQGIYSVDNDGNGTDRAPVRVFNMNQMINSESSACTAGIKVAVGPDTSVSYVLVSQDKSSGFTENIKKSIEHVVTQKAEAGSAKLLQQSFFVTDPRVNPSQNSIGTYRNVHVKNSTSLVTLTLHGDPLADDTTGPASLEEQPPKFGLKETSTNTPKTGRAASGPKDVKPSSARETRKSIPPRLSLSNSTNLPNSHVRKASEPSPLSTSGLTYVKSPPSNENASFDEGKDVDTSPSPKPTGVTSPSLRNEVSLQKRPLPSNVKKAELSSLSKLWCDDRLELYNTNFPIPTHLAHLAAKRAQMHMRYDNFDDAADDAAPCALDPVHDDVKDTLYFL</sequence>
<keyword evidence="4" id="KW-1185">Reference proteome</keyword>
<evidence type="ECO:0000313" key="3">
    <source>
        <dbReference type="EMBL" id="KAK4503054.1"/>
    </source>
</evidence>
<dbReference type="InterPro" id="IPR036085">
    <property type="entry name" value="PAZ_dom_sf"/>
</dbReference>
<dbReference type="Proteomes" id="UP001305779">
    <property type="component" value="Unassembled WGS sequence"/>
</dbReference>
<gene>
    <name evidence="3" type="ORF">PRZ48_006481</name>
</gene>
<dbReference type="EMBL" id="JAXOVC010000004">
    <property type="protein sequence ID" value="KAK4503054.1"/>
    <property type="molecule type" value="Genomic_DNA"/>
</dbReference>
<feature type="compositionally biased region" description="Low complexity" evidence="1">
    <location>
        <begin position="983"/>
        <end position="997"/>
    </location>
</feature>
<dbReference type="PANTHER" id="PTHR22891">
    <property type="entry name" value="EUKARYOTIC TRANSLATION INITIATION FACTOR 2C"/>
    <property type="match status" value="1"/>
</dbReference>